<comment type="caution">
    <text evidence="1">The sequence shown here is derived from an EMBL/GenBank/DDBJ whole genome shotgun (WGS) entry which is preliminary data.</text>
</comment>
<accession>A0ABW0I909</accession>
<protein>
    <submittedName>
        <fullName evidence="1">DUF3455 domain-containing protein</fullName>
    </submittedName>
</protein>
<dbReference type="EMBL" id="JBHSMA010000001">
    <property type="protein sequence ID" value="MFC5409007.1"/>
    <property type="molecule type" value="Genomic_DNA"/>
</dbReference>
<dbReference type="RefSeq" id="WP_379842488.1">
    <property type="nucleotide sequence ID" value="NZ_JBHSMA010000001.1"/>
</dbReference>
<organism evidence="1 2">
    <name type="scientific">Larkinella bovis</name>
    <dbReference type="NCBI Taxonomy" id="683041"/>
    <lineage>
        <taxon>Bacteria</taxon>
        <taxon>Pseudomonadati</taxon>
        <taxon>Bacteroidota</taxon>
        <taxon>Cytophagia</taxon>
        <taxon>Cytophagales</taxon>
        <taxon>Spirosomataceae</taxon>
        <taxon>Larkinella</taxon>
    </lineage>
</organism>
<name>A0ABW0I909_9BACT</name>
<reference evidence="2" key="1">
    <citation type="journal article" date="2019" name="Int. J. Syst. Evol. Microbiol.">
        <title>The Global Catalogue of Microorganisms (GCM) 10K type strain sequencing project: providing services to taxonomists for standard genome sequencing and annotation.</title>
        <authorList>
            <consortium name="The Broad Institute Genomics Platform"/>
            <consortium name="The Broad Institute Genome Sequencing Center for Infectious Disease"/>
            <person name="Wu L."/>
            <person name="Ma J."/>
        </authorList>
    </citation>
    <scope>NUCLEOTIDE SEQUENCE [LARGE SCALE GENOMIC DNA]</scope>
    <source>
        <strain evidence="2">CCUG 55250</strain>
    </source>
</reference>
<dbReference type="PANTHER" id="PTHR35567:SF1">
    <property type="entry name" value="CONSERVED FUNGAL PROTEIN (AFU_ORTHOLOGUE AFUA_1G14230)"/>
    <property type="match status" value="1"/>
</dbReference>
<dbReference type="PANTHER" id="PTHR35567">
    <property type="entry name" value="MALATE DEHYDROGENASE (AFU_ORTHOLOGUE AFUA_2G13800)"/>
    <property type="match status" value="1"/>
</dbReference>
<gene>
    <name evidence="1" type="ORF">ACFPMF_06800</name>
</gene>
<sequence length="201" mass="21549">MTSIAFFRKSCGIFLAVTVMACTDHLEPQAELPVVLIQQSEPLTIPAAIDLPPNLPAGNARVATYFARGVQKYKAQEKAGSSPVAYEWVFVAPEADLFDATNAKIGTHFAGPSWKLATTGDLMVGQAFSPAKTASQDVNSIDWLLLMPKSGTSPSGIFQEVDYIQRIATRGGKAPATPPVNAQETADVPYTAIYRFSKSNP</sequence>
<dbReference type="InterPro" id="IPR021851">
    <property type="entry name" value="DUF3455"/>
</dbReference>
<dbReference type="Proteomes" id="UP001596106">
    <property type="component" value="Unassembled WGS sequence"/>
</dbReference>
<keyword evidence="2" id="KW-1185">Reference proteome</keyword>
<proteinExistence type="predicted"/>
<evidence type="ECO:0000313" key="1">
    <source>
        <dbReference type="EMBL" id="MFC5409007.1"/>
    </source>
</evidence>
<dbReference type="Pfam" id="PF11937">
    <property type="entry name" value="DUF3455"/>
    <property type="match status" value="1"/>
</dbReference>
<evidence type="ECO:0000313" key="2">
    <source>
        <dbReference type="Proteomes" id="UP001596106"/>
    </source>
</evidence>